<sequence>MGDKISKDEAMAELSQLRSGGGGAQSMFAPMLGDIEDLGEAEVFTDTVDGYGRVSGLRRYVNDNADGEFEVKSAKTPGQEDVDQSDAEYKVFVFRSEE</sequence>
<reference evidence="1" key="1">
    <citation type="submission" date="2022-08" db="EMBL/GenBank/DDBJ databases">
        <title>Genomic Encyclopedia of Type Strains, Phase V (KMG-V): Genome sequencing to study the core and pangenomes of soil and plant-associated prokaryotes.</title>
        <authorList>
            <person name="Whitman W."/>
        </authorList>
    </citation>
    <scope>NUCLEOTIDE SEQUENCE</scope>
    <source>
        <strain evidence="1">SP3049</strain>
    </source>
</reference>
<accession>A0A9X2TKL3</accession>
<organism evidence="1 2">
    <name type="scientific">Salinibacter ruber</name>
    <dbReference type="NCBI Taxonomy" id="146919"/>
    <lineage>
        <taxon>Bacteria</taxon>
        <taxon>Pseudomonadati</taxon>
        <taxon>Rhodothermota</taxon>
        <taxon>Rhodothermia</taxon>
        <taxon>Rhodothermales</taxon>
        <taxon>Salinibacteraceae</taxon>
        <taxon>Salinibacter</taxon>
    </lineage>
</organism>
<gene>
    <name evidence="1" type="ORF">GGP61_003429</name>
</gene>
<dbReference type="EMBL" id="JANUAE010000018">
    <property type="protein sequence ID" value="MCS3711794.1"/>
    <property type="molecule type" value="Genomic_DNA"/>
</dbReference>
<evidence type="ECO:0000313" key="2">
    <source>
        <dbReference type="Proteomes" id="UP001155057"/>
    </source>
</evidence>
<comment type="caution">
    <text evidence="1">The sequence shown here is derived from an EMBL/GenBank/DDBJ whole genome shotgun (WGS) entry which is preliminary data.</text>
</comment>
<proteinExistence type="predicted"/>
<name>A0A9X2TKL3_9BACT</name>
<dbReference type="AlphaFoldDB" id="A0A9X2TKL3"/>
<dbReference type="Proteomes" id="UP001155057">
    <property type="component" value="Unassembled WGS sequence"/>
</dbReference>
<evidence type="ECO:0000313" key="1">
    <source>
        <dbReference type="EMBL" id="MCS3711794.1"/>
    </source>
</evidence>
<protein>
    <submittedName>
        <fullName evidence="1">Uncharacterized protein</fullName>
    </submittedName>
</protein>
<dbReference type="RefSeq" id="WP_251942204.1">
    <property type="nucleotide sequence ID" value="NZ_CALTRV010000024.1"/>
</dbReference>